<dbReference type="Gene3D" id="3.30.1050.10">
    <property type="entry name" value="SCP2 sterol-binding domain"/>
    <property type="match status" value="1"/>
</dbReference>
<dbReference type="OrthoDB" id="2379505at2"/>
<dbReference type="AlphaFoldDB" id="A0A385YWZ3"/>
<dbReference type="PANTHER" id="PTHR37817:SF1">
    <property type="entry name" value="N-ACETYLTRANSFERASE EIS"/>
    <property type="match status" value="1"/>
</dbReference>
<dbReference type="InterPro" id="IPR025559">
    <property type="entry name" value="Eis_dom"/>
</dbReference>
<dbReference type="InterPro" id="IPR051554">
    <property type="entry name" value="Acetyltransferase_Eis"/>
</dbReference>
<keyword evidence="2" id="KW-0808">Transferase</keyword>
<sequence length="415" mass="47768">MIRLLTKDDYVAASQLIASAYPGMGLDSEEKLEQFQERLRSEQETKQDLRYYGKFNVYEKLVGLYRLHDFLGNIHGEKVRQFGIGMVAVDFFHKKEKVAFDLLTHFHETAASEGVCFTTLYPFSIPFYHKMGYGLGPTRYEFRLLPKEFPSSGDKSRVQFFEKKENKAINELYERFVDQTHGMISRTSNQLDMMEKRVTHYAGVKEDDRITAAVAYKLVPVAGSHFLDQEMVIYEWFWESSAAFRDTCAWIASQQDQVGRVVYRTQDVNFLHVVGDPRNDSNILIHSVYHEVANVGAGLMYRILDIEKFVATTQFSYGMKPSEPTSFTFNVNDSFHSPNQGTYELTFAQGKWEISKSTDPAEFDISISDLSAWWMGTASLARLAKYGNVTLHTQRAAELDRYFQAQEMPMCLTSF</sequence>
<dbReference type="SUPFAM" id="SSF55729">
    <property type="entry name" value="Acyl-CoA N-acyltransferases (Nat)"/>
    <property type="match status" value="1"/>
</dbReference>
<organism evidence="2 3">
    <name type="scientific">Paenisporosarcina cavernae</name>
    <dbReference type="NCBI Taxonomy" id="2320858"/>
    <lineage>
        <taxon>Bacteria</taxon>
        <taxon>Bacillati</taxon>
        <taxon>Bacillota</taxon>
        <taxon>Bacilli</taxon>
        <taxon>Bacillales</taxon>
        <taxon>Caryophanaceae</taxon>
        <taxon>Paenisporosarcina</taxon>
    </lineage>
</organism>
<evidence type="ECO:0000313" key="3">
    <source>
        <dbReference type="Proteomes" id="UP000265725"/>
    </source>
</evidence>
<accession>A0A385YWZ3</accession>
<dbReference type="Pfam" id="PF13530">
    <property type="entry name" value="SCP2_2"/>
    <property type="match status" value="1"/>
</dbReference>
<dbReference type="PANTHER" id="PTHR37817">
    <property type="entry name" value="N-ACETYLTRANSFERASE EIS"/>
    <property type="match status" value="1"/>
</dbReference>
<dbReference type="Gene3D" id="3.40.630.30">
    <property type="match status" value="2"/>
</dbReference>
<dbReference type="InterPro" id="IPR016181">
    <property type="entry name" value="Acyl_CoA_acyltransferase"/>
</dbReference>
<protein>
    <submittedName>
        <fullName evidence="2">GNAT family N-acetyltransferase</fullName>
    </submittedName>
</protein>
<dbReference type="Proteomes" id="UP000265725">
    <property type="component" value="Chromosome"/>
</dbReference>
<dbReference type="EMBL" id="CP032418">
    <property type="protein sequence ID" value="AYC30063.1"/>
    <property type="molecule type" value="Genomic_DNA"/>
</dbReference>
<name>A0A385YWZ3_9BACL</name>
<dbReference type="InterPro" id="IPR036527">
    <property type="entry name" value="SCP2_sterol-bd_dom_sf"/>
</dbReference>
<reference evidence="3" key="1">
    <citation type="submission" date="2018-09" db="EMBL/GenBank/DDBJ databases">
        <authorList>
            <person name="Zhu H."/>
        </authorList>
    </citation>
    <scope>NUCLEOTIDE SEQUENCE [LARGE SCALE GENOMIC DNA]</scope>
    <source>
        <strain evidence="3">K2R23-3</strain>
    </source>
</reference>
<evidence type="ECO:0000313" key="2">
    <source>
        <dbReference type="EMBL" id="AYC30063.1"/>
    </source>
</evidence>
<proteinExistence type="predicted"/>
<dbReference type="RefSeq" id="WP_119883780.1">
    <property type="nucleotide sequence ID" value="NZ_CP032418.1"/>
</dbReference>
<feature type="domain" description="N-acetyltransferase" evidence="1">
    <location>
        <begin position="1"/>
        <end position="150"/>
    </location>
</feature>
<gene>
    <name evidence="2" type="ORF">D3873_09320</name>
</gene>
<dbReference type="KEGG" id="paek:D3873_09320"/>
<evidence type="ECO:0000259" key="1">
    <source>
        <dbReference type="PROSITE" id="PS51186"/>
    </source>
</evidence>
<keyword evidence="3" id="KW-1185">Reference proteome</keyword>
<dbReference type="GO" id="GO:0034069">
    <property type="term" value="F:aminoglycoside N-acetyltransferase activity"/>
    <property type="evidence" value="ECO:0007669"/>
    <property type="project" value="TreeGrafter"/>
</dbReference>
<dbReference type="InterPro" id="IPR000182">
    <property type="entry name" value="GNAT_dom"/>
</dbReference>
<dbReference type="SUPFAM" id="SSF55718">
    <property type="entry name" value="SCP-like"/>
    <property type="match status" value="1"/>
</dbReference>
<dbReference type="GO" id="GO:0030649">
    <property type="term" value="P:aminoglycoside antibiotic catabolic process"/>
    <property type="evidence" value="ECO:0007669"/>
    <property type="project" value="TreeGrafter"/>
</dbReference>
<dbReference type="Pfam" id="PF13527">
    <property type="entry name" value="Acetyltransf_9"/>
    <property type="match status" value="1"/>
</dbReference>
<dbReference type="PROSITE" id="PS51186">
    <property type="entry name" value="GNAT"/>
    <property type="match status" value="1"/>
</dbReference>